<dbReference type="EMBL" id="CAJOBE010018759">
    <property type="protein sequence ID" value="CAF4223131.1"/>
    <property type="molecule type" value="Genomic_DNA"/>
</dbReference>
<evidence type="ECO:0000313" key="2">
    <source>
        <dbReference type="EMBL" id="CAF4223131.1"/>
    </source>
</evidence>
<proteinExistence type="predicted"/>
<dbReference type="Proteomes" id="UP000663874">
    <property type="component" value="Unassembled WGS sequence"/>
</dbReference>
<feature type="region of interest" description="Disordered" evidence="1">
    <location>
        <begin position="1"/>
        <end position="21"/>
    </location>
</feature>
<reference evidence="2" key="1">
    <citation type="submission" date="2021-02" db="EMBL/GenBank/DDBJ databases">
        <authorList>
            <person name="Nowell W R."/>
        </authorList>
    </citation>
    <scope>NUCLEOTIDE SEQUENCE</scope>
</reference>
<dbReference type="AlphaFoldDB" id="A0A820D966"/>
<evidence type="ECO:0000313" key="3">
    <source>
        <dbReference type="Proteomes" id="UP000663874"/>
    </source>
</evidence>
<evidence type="ECO:0000256" key="1">
    <source>
        <dbReference type="SAM" id="MobiDB-lite"/>
    </source>
</evidence>
<comment type="caution">
    <text evidence="2">The sequence shown here is derived from an EMBL/GenBank/DDBJ whole genome shotgun (WGS) entry which is preliminary data.</text>
</comment>
<gene>
    <name evidence="2" type="ORF">FNK824_LOCUS37344</name>
</gene>
<sequence length="21" mass="2125">LNLPGGFPQAGPLPNWMGGMA</sequence>
<organism evidence="2 3">
    <name type="scientific">Rotaria sordida</name>
    <dbReference type="NCBI Taxonomy" id="392033"/>
    <lineage>
        <taxon>Eukaryota</taxon>
        <taxon>Metazoa</taxon>
        <taxon>Spiralia</taxon>
        <taxon>Gnathifera</taxon>
        <taxon>Rotifera</taxon>
        <taxon>Eurotatoria</taxon>
        <taxon>Bdelloidea</taxon>
        <taxon>Philodinida</taxon>
        <taxon>Philodinidae</taxon>
        <taxon>Rotaria</taxon>
    </lineage>
</organism>
<name>A0A820D966_9BILA</name>
<accession>A0A820D966</accession>
<protein>
    <submittedName>
        <fullName evidence="2">Uncharacterized protein</fullName>
    </submittedName>
</protein>
<feature type="non-terminal residue" evidence="2">
    <location>
        <position position="1"/>
    </location>
</feature>